<dbReference type="CDD" id="cd03116">
    <property type="entry name" value="MobB"/>
    <property type="match status" value="1"/>
</dbReference>
<dbReference type="Pfam" id="PF03205">
    <property type="entry name" value="MobB"/>
    <property type="match status" value="1"/>
</dbReference>
<dbReference type="InterPro" id="IPR004435">
    <property type="entry name" value="MobB_dom"/>
</dbReference>
<dbReference type="InterPro" id="IPR027417">
    <property type="entry name" value="P-loop_NTPase"/>
</dbReference>
<dbReference type="OrthoDB" id="9786803at2"/>
<reference evidence="2 3" key="1">
    <citation type="submission" date="2016-10" db="EMBL/GenBank/DDBJ databases">
        <authorList>
            <person name="de Groot N.N."/>
        </authorList>
    </citation>
    <scope>NUCLEOTIDE SEQUENCE [LARGE SCALE GENOMIC DNA]</scope>
    <source>
        <strain evidence="3">P4B,CCM 7963,CECT 7998,DSM 25260,IBRC-M 10614,KCTC 13821</strain>
    </source>
</reference>
<evidence type="ECO:0000313" key="3">
    <source>
        <dbReference type="Proteomes" id="UP000199017"/>
    </source>
</evidence>
<dbReference type="PANTHER" id="PTHR40072:SF1">
    <property type="entry name" value="MOLYBDOPTERIN-GUANINE DINUCLEOTIDE BIOSYNTHESIS ADAPTER PROTEIN"/>
    <property type="match status" value="1"/>
</dbReference>
<dbReference type="PANTHER" id="PTHR40072">
    <property type="entry name" value="MOLYBDOPTERIN-GUANINE DINUCLEOTIDE BIOSYNTHESIS ADAPTER PROTEIN-RELATED"/>
    <property type="match status" value="1"/>
</dbReference>
<evidence type="ECO:0000259" key="1">
    <source>
        <dbReference type="Pfam" id="PF03205"/>
    </source>
</evidence>
<sequence>MAMGQHCPVLQIIGYKNSGKTTFMEKLIKKSSCLGLQAASVKHHGHGGEPAKERADKDSCRHQEAGAFLSSVEGSGMLQLQASKTRWDLEEIIELYHHFHPDIIFVEGYKNAAYPKIVLLRNQEDELLLDQCTNVICAISHYKNTDEKRRLPVRHFFMQDDAEYIDYIFQKVRRQDE</sequence>
<accession>A0A1G8HMJ7</accession>
<dbReference type="STRING" id="930129.SAMN05216352_104328"/>
<evidence type="ECO:0000313" key="2">
    <source>
        <dbReference type="EMBL" id="SDI07867.1"/>
    </source>
</evidence>
<proteinExistence type="predicted"/>
<dbReference type="AlphaFoldDB" id="A0A1G8HMJ7"/>
<gene>
    <name evidence="2" type="ORF">SAMN05216352_104328</name>
</gene>
<protein>
    <submittedName>
        <fullName evidence="2">Molybdopterin-guanine dinucleotide biosynthesis protein B</fullName>
    </submittedName>
</protein>
<dbReference type="GO" id="GO:0006777">
    <property type="term" value="P:Mo-molybdopterin cofactor biosynthetic process"/>
    <property type="evidence" value="ECO:0007669"/>
    <property type="project" value="InterPro"/>
</dbReference>
<feature type="domain" description="Molybdopterin-guanine dinucleotide biosynthesis protein B (MobB)" evidence="1">
    <location>
        <begin position="9"/>
        <end position="139"/>
    </location>
</feature>
<dbReference type="SUPFAM" id="SSF52540">
    <property type="entry name" value="P-loop containing nucleoside triphosphate hydrolases"/>
    <property type="match status" value="1"/>
</dbReference>
<keyword evidence="3" id="KW-1185">Reference proteome</keyword>
<dbReference type="GO" id="GO:0005525">
    <property type="term" value="F:GTP binding"/>
    <property type="evidence" value="ECO:0007669"/>
    <property type="project" value="InterPro"/>
</dbReference>
<name>A0A1G8HMJ7_9BACI</name>
<dbReference type="NCBIfam" id="TIGR00176">
    <property type="entry name" value="mobB"/>
    <property type="match status" value="1"/>
</dbReference>
<dbReference type="InterPro" id="IPR052539">
    <property type="entry name" value="MGD_biosynthesis_adapter"/>
</dbReference>
<organism evidence="2 3">
    <name type="scientific">Alteribacillus bidgolensis</name>
    <dbReference type="NCBI Taxonomy" id="930129"/>
    <lineage>
        <taxon>Bacteria</taxon>
        <taxon>Bacillati</taxon>
        <taxon>Bacillota</taxon>
        <taxon>Bacilli</taxon>
        <taxon>Bacillales</taxon>
        <taxon>Bacillaceae</taxon>
        <taxon>Alteribacillus</taxon>
    </lineage>
</organism>
<dbReference type="Gene3D" id="3.40.50.300">
    <property type="entry name" value="P-loop containing nucleotide triphosphate hydrolases"/>
    <property type="match status" value="1"/>
</dbReference>
<dbReference type="Proteomes" id="UP000199017">
    <property type="component" value="Unassembled WGS sequence"/>
</dbReference>
<dbReference type="EMBL" id="FNDU01000004">
    <property type="protein sequence ID" value="SDI07867.1"/>
    <property type="molecule type" value="Genomic_DNA"/>
</dbReference>